<evidence type="ECO:0000313" key="2">
    <source>
        <dbReference type="Proteomes" id="UP001060215"/>
    </source>
</evidence>
<comment type="caution">
    <text evidence="1">The sequence shown here is derived from an EMBL/GenBank/DDBJ whole genome shotgun (WGS) entry which is preliminary data.</text>
</comment>
<evidence type="ECO:0000313" key="1">
    <source>
        <dbReference type="EMBL" id="KAI7993616.1"/>
    </source>
</evidence>
<reference evidence="1 2" key="1">
    <citation type="journal article" date="2022" name="Plant J.">
        <title>Chromosome-level genome of Camellia lanceoleosa provides a valuable resource for understanding genome evolution and self-incompatibility.</title>
        <authorList>
            <person name="Gong W."/>
            <person name="Xiao S."/>
            <person name="Wang L."/>
            <person name="Liao Z."/>
            <person name="Chang Y."/>
            <person name="Mo W."/>
            <person name="Hu G."/>
            <person name="Li W."/>
            <person name="Zhao G."/>
            <person name="Zhu H."/>
            <person name="Hu X."/>
            <person name="Ji K."/>
            <person name="Xiang X."/>
            <person name="Song Q."/>
            <person name="Yuan D."/>
            <person name="Jin S."/>
            <person name="Zhang L."/>
        </authorList>
    </citation>
    <scope>NUCLEOTIDE SEQUENCE [LARGE SCALE GENOMIC DNA]</scope>
    <source>
        <strain evidence="1">SQ_2022a</strain>
    </source>
</reference>
<gene>
    <name evidence="1" type="ORF">LOK49_LG11G02424</name>
</gene>
<accession>A0ACC0G082</accession>
<organism evidence="1 2">
    <name type="scientific">Camellia lanceoleosa</name>
    <dbReference type="NCBI Taxonomy" id="1840588"/>
    <lineage>
        <taxon>Eukaryota</taxon>
        <taxon>Viridiplantae</taxon>
        <taxon>Streptophyta</taxon>
        <taxon>Embryophyta</taxon>
        <taxon>Tracheophyta</taxon>
        <taxon>Spermatophyta</taxon>
        <taxon>Magnoliopsida</taxon>
        <taxon>eudicotyledons</taxon>
        <taxon>Gunneridae</taxon>
        <taxon>Pentapetalae</taxon>
        <taxon>asterids</taxon>
        <taxon>Ericales</taxon>
        <taxon>Theaceae</taxon>
        <taxon>Camellia</taxon>
    </lineage>
</organism>
<dbReference type="EMBL" id="CM045769">
    <property type="protein sequence ID" value="KAI7993616.1"/>
    <property type="molecule type" value="Genomic_DNA"/>
</dbReference>
<protein>
    <submittedName>
        <fullName evidence="1">Auxin-responsive protein SAUR36</fullName>
    </submittedName>
</protein>
<name>A0ACC0G082_9ERIC</name>
<sequence>MRKTRGFKLAKIFKWAIHRKTYQNLNLNPPNSTSKAMSKLCKWGRSLKNRAQGLCFSKSGYIRVGQDPVEAKPVSVPKGHLAVYVGEEEDDTHRYLVPVIYFNHPLFGDLLREAEKEYGHNHPGGIQIPCRVSEFENVRTRIAAAGGGGDCCRRRSWRLRCISS</sequence>
<keyword evidence="2" id="KW-1185">Reference proteome</keyword>
<proteinExistence type="predicted"/>
<dbReference type="Proteomes" id="UP001060215">
    <property type="component" value="Chromosome 12"/>
</dbReference>